<keyword evidence="3" id="KW-1185">Reference proteome</keyword>
<feature type="compositionally biased region" description="Polar residues" evidence="1">
    <location>
        <begin position="63"/>
        <end position="74"/>
    </location>
</feature>
<evidence type="ECO:0000313" key="3">
    <source>
        <dbReference type="Proteomes" id="UP000299102"/>
    </source>
</evidence>
<dbReference type="EMBL" id="BGZK01001122">
    <property type="protein sequence ID" value="GBP71813.1"/>
    <property type="molecule type" value="Genomic_DNA"/>
</dbReference>
<feature type="region of interest" description="Disordered" evidence="1">
    <location>
        <begin position="142"/>
        <end position="175"/>
    </location>
</feature>
<dbReference type="AlphaFoldDB" id="A0A4C1Y908"/>
<accession>A0A4C1Y908</accession>
<protein>
    <submittedName>
        <fullName evidence="2">Uncharacterized protein</fullName>
    </submittedName>
</protein>
<comment type="caution">
    <text evidence="2">The sequence shown here is derived from an EMBL/GenBank/DDBJ whole genome shotgun (WGS) entry which is preliminary data.</text>
</comment>
<evidence type="ECO:0000256" key="1">
    <source>
        <dbReference type="SAM" id="MobiDB-lite"/>
    </source>
</evidence>
<dbReference type="Proteomes" id="UP000299102">
    <property type="component" value="Unassembled WGS sequence"/>
</dbReference>
<gene>
    <name evidence="2" type="ORF">EVAR_88668_1</name>
</gene>
<feature type="region of interest" description="Disordered" evidence="1">
    <location>
        <begin position="59"/>
        <end position="80"/>
    </location>
</feature>
<feature type="compositionally biased region" description="Basic residues" evidence="1">
    <location>
        <begin position="150"/>
        <end position="163"/>
    </location>
</feature>
<proteinExistence type="predicted"/>
<evidence type="ECO:0000313" key="2">
    <source>
        <dbReference type="EMBL" id="GBP71813.1"/>
    </source>
</evidence>
<reference evidence="2 3" key="1">
    <citation type="journal article" date="2019" name="Commun. Biol.">
        <title>The bagworm genome reveals a unique fibroin gene that provides high tensile strength.</title>
        <authorList>
            <person name="Kono N."/>
            <person name="Nakamura H."/>
            <person name="Ohtoshi R."/>
            <person name="Tomita M."/>
            <person name="Numata K."/>
            <person name="Arakawa K."/>
        </authorList>
    </citation>
    <scope>NUCLEOTIDE SEQUENCE [LARGE SCALE GENOMIC DNA]</scope>
</reference>
<sequence>MFTRKSLKRKDMFMAPQSNGVTNVDDPGKSRASVTSQGAYTLHGRGRHSVRLQNGCKHRQVESKTNPIPINQSARSRRHRLSVKSCRDRVKNTSIKNSLKWAYDRGAVRPRAGSNLGHFPAQFELNSTTLYIMRRPPIAPAAGPLASSRSHARLSARSLKTRASRTGAPGRRGARVTPRSQLVEVFAKIDFLSAWA</sequence>
<dbReference type="OrthoDB" id="10364333at2759"/>
<organism evidence="2 3">
    <name type="scientific">Eumeta variegata</name>
    <name type="common">Bagworm moth</name>
    <name type="synonym">Eumeta japonica</name>
    <dbReference type="NCBI Taxonomy" id="151549"/>
    <lineage>
        <taxon>Eukaryota</taxon>
        <taxon>Metazoa</taxon>
        <taxon>Ecdysozoa</taxon>
        <taxon>Arthropoda</taxon>
        <taxon>Hexapoda</taxon>
        <taxon>Insecta</taxon>
        <taxon>Pterygota</taxon>
        <taxon>Neoptera</taxon>
        <taxon>Endopterygota</taxon>
        <taxon>Lepidoptera</taxon>
        <taxon>Glossata</taxon>
        <taxon>Ditrysia</taxon>
        <taxon>Tineoidea</taxon>
        <taxon>Psychidae</taxon>
        <taxon>Oiketicinae</taxon>
        <taxon>Eumeta</taxon>
    </lineage>
</organism>
<name>A0A4C1Y908_EUMVA</name>
<feature type="region of interest" description="Disordered" evidence="1">
    <location>
        <begin position="1"/>
        <end position="33"/>
    </location>
</feature>